<accession>A0AAV9AU42</accession>
<evidence type="ECO:0000259" key="1">
    <source>
        <dbReference type="Pfam" id="PF12937"/>
    </source>
</evidence>
<dbReference type="SUPFAM" id="SSF81383">
    <property type="entry name" value="F-box domain"/>
    <property type="match status" value="1"/>
</dbReference>
<dbReference type="Proteomes" id="UP001179952">
    <property type="component" value="Unassembled WGS sequence"/>
</dbReference>
<protein>
    <recommendedName>
        <fullName evidence="1">F-box domain-containing protein</fullName>
    </recommendedName>
</protein>
<organism evidence="2 3">
    <name type="scientific">Acorus gramineus</name>
    <name type="common">Dwarf sweet flag</name>
    <dbReference type="NCBI Taxonomy" id="55184"/>
    <lineage>
        <taxon>Eukaryota</taxon>
        <taxon>Viridiplantae</taxon>
        <taxon>Streptophyta</taxon>
        <taxon>Embryophyta</taxon>
        <taxon>Tracheophyta</taxon>
        <taxon>Spermatophyta</taxon>
        <taxon>Magnoliopsida</taxon>
        <taxon>Liliopsida</taxon>
        <taxon>Acoraceae</taxon>
        <taxon>Acorus</taxon>
    </lineage>
</organism>
<evidence type="ECO:0000313" key="2">
    <source>
        <dbReference type="EMBL" id="KAK1267686.1"/>
    </source>
</evidence>
<evidence type="ECO:0000313" key="3">
    <source>
        <dbReference type="Proteomes" id="UP001179952"/>
    </source>
</evidence>
<dbReference type="Pfam" id="PF12937">
    <property type="entry name" value="F-box-like"/>
    <property type="match status" value="1"/>
</dbReference>
<feature type="domain" description="F-box" evidence="1">
    <location>
        <begin position="6"/>
        <end position="44"/>
    </location>
</feature>
<name>A0AAV9AU42_ACOGR</name>
<comment type="caution">
    <text evidence="2">The sequence shown here is derived from an EMBL/GenBank/DDBJ whole genome shotgun (WGS) entry which is preliminary data.</text>
</comment>
<dbReference type="InterPro" id="IPR036047">
    <property type="entry name" value="F-box-like_dom_sf"/>
</dbReference>
<dbReference type="EMBL" id="JAUJYN010000007">
    <property type="protein sequence ID" value="KAK1267686.1"/>
    <property type="molecule type" value="Genomic_DNA"/>
</dbReference>
<dbReference type="PANTHER" id="PTHR48218">
    <property type="entry name" value="F-BOX DOMAIN CONTAINING PROTEIN"/>
    <property type="match status" value="1"/>
</dbReference>
<dbReference type="InterPro" id="IPR001810">
    <property type="entry name" value="F-box_dom"/>
</dbReference>
<reference evidence="2" key="1">
    <citation type="journal article" date="2023" name="Nat. Commun.">
        <title>Diploid and tetraploid genomes of Acorus and the evolution of monocots.</title>
        <authorList>
            <person name="Ma L."/>
            <person name="Liu K.W."/>
            <person name="Li Z."/>
            <person name="Hsiao Y.Y."/>
            <person name="Qi Y."/>
            <person name="Fu T."/>
            <person name="Tang G.D."/>
            <person name="Zhang D."/>
            <person name="Sun W.H."/>
            <person name="Liu D.K."/>
            <person name="Li Y."/>
            <person name="Chen G.Z."/>
            <person name="Liu X.D."/>
            <person name="Liao X.Y."/>
            <person name="Jiang Y.T."/>
            <person name="Yu X."/>
            <person name="Hao Y."/>
            <person name="Huang J."/>
            <person name="Zhao X.W."/>
            <person name="Ke S."/>
            <person name="Chen Y.Y."/>
            <person name="Wu W.L."/>
            <person name="Hsu J.L."/>
            <person name="Lin Y.F."/>
            <person name="Huang M.D."/>
            <person name="Li C.Y."/>
            <person name="Huang L."/>
            <person name="Wang Z.W."/>
            <person name="Zhao X."/>
            <person name="Zhong W.Y."/>
            <person name="Peng D.H."/>
            <person name="Ahmad S."/>
            <person name="Lan S."/>
            <person name="Zhang J.S."/>
            <person name="Tsai W.C."/>
            <person name="Van de Peer Y."/>
            <person name="Liu Z.J."/>
        </authorList>
    </citation>
    <scope>NUCLEOTIDE SEQUENCE</scope>
    <source>
        <strain evidence="2">SCP</strain>
    </source>
</reference>
<gene>
    <name evidence="2" type="ORF">QJS04_geneDACA000109</name>
</gene>
<proteinExistence type="predicted"/>
<dbReference type="PANTHER" id="PTHR48218:SF3">
    <property type="entry name" value="OS07G0170800 PROTEIN"/>
    <property type="match status" value="1"/>
</dbReference>
<reference evidence="2" key="2">
    <citation type="submission" date="2023-06" db="EMBL/GenBank/DDBJ databases">
        <authorList>
            <person name="Ma L."/>
            <person name="Liu K.-W."/>
            <person name="Li Z."/>
            <person name="Hsiao Y.-Y."/>
            <person name="Qi Y."/>
            <person name="Fu T."/>
            <person name="Tang G."/>
            <person name="Zhang D."/>
            <person name="Sun W.-H."/>
            <person name="Liu D.-K."/>
            <person name="Li Y."/>
            <person name="Chen G.-Z."/>
            <person name="Liu X.-D."/>
            <person name="Liao X.-Y."/>
            <person name="Jiang Y.-T."/>
            <person name="Yu X."/>
            <person name="Hao Y."/>
            <person name="Huang J."/>
            <person name="Zhao X.-W."/>
            <person name="Ke S."/>
            <person name="Chen Y.-Y."/>
            <person name="Wu W.-L."/>
            <person name="Hsu J.-L."/>
            <person name="Lin Y.-F."/>
            <person name="Huang M.-D."/>
            <person name="Li C.-Y."/>
            <person name="Huang L."/>
            <person name="Wang Z.-W."/>
            <person name="Zhao X."/>
            <person name="Zhong W.-Y."/>
            <person name="Peng D.-H."/>
            <person name="Ahmad S."/>
            <person name="Lan S."/>
            <person name="Zhang J.-S."/>
            <person name="Tsai W.-C."/>
            <person name="Van De Peer Y."/>
            <person name="Liu Z.-J."/>
        </authorList>
    </citation>
    <scope>NUCLEOTIDE SEQUENCE</scope>
    <source>
        <strain evidence="2">SCP</strain>
        <tissue evidence="2">Leaves</tissue>
    </source>
</reference>
<dbReference type="AlphaFoldDB" id="A0AAV9AU42"/>
<dbReference type="Gene3D" id="1.20.1280.50">
    <property type="match status" value="1"/>
</dbReference>
<keyword evidence="3" id="KW-1185">Reference proteome</keyword>
<sequence length="205" mass="23658">MVFGQDVMTMIFKCLDARSVARSLAVSRGWNGVASRDVIWAPMCEELWKGKAHIPRFAKIRGVSRLAAFSFCVMDSRRTRIMQADLCDHVWEYRFKKIAPPYWLNLDPSWKGTGPPMRRYFQPNGSHTADPTDEVWGGHECTYSVVTSYVGGKISEHYVRINRWPQMTISRKPDWSWEMANNLYCYNSIPDPAKEEGTGPLFPVW</sequence>